<comment type="caution">
    <text evidence="9">The sequence shown here is derived from an EMBL/GenBank/DDBJ whole genome shotgun (WGS) entry which is preliminary data.</text>
</comment>
<keyword evidence="6" id="KW-0812">Transmembrane</keyword>
<dbReference type="Gene3D" id="3.40.1280.10">
    <property type="match status" value="1"/>
</dbReference>
<feature type="domain" description="FAD-dependent oxidoreductase 2 FAD-binding" evidence="8">
    <location>
        <begin position="343"/>
        <end position="783"/>
    </location>
</feature>
<keyword evidence="1" id="KW-0489">Methyltransferase</keyword>
<feature type="compositionally biased region" description="Basic and acidic residues" evidence="5">
    <location>
        <begin position="677"/>
        <end position="686"/>
    </location>
</feature>
<organism evidence="9 10">
    <name type="scientific">Symbiodinium microadriaticum</name>
    <name type="common">Dinoflagellate</name>
    <name type="synonym">Zooxanthella microadriatica</name>
    <dbReference type="NCBI Taxonomy" id="2951"/>
    <lineage>
        <taxon>Eukaryota</taxon>
        <taxon>Sar</taxon>
        <taxon>Alveolata</taxon>
        <taxon>Dinophyceae</taxon>
        <taxon>Suessiales</taxon>
        <taxon>Symbiodiniaceae</taxon>
        <taxon>Symbiodinium</taxon>
    </lineage>
</organism>
<feature type="compositionally biased region" description="Basic and acidic residues" evidence="5">
    <location>
        <begin position="1249"/>
        <end position="1258"/>
    </location>
</feature>
<evidence type="ECO:0000313" key="9">
    <source>
        <dbReference type="EMBL" id="OLP82334.1"/>
    </source>
</evidence>
<evidence type="ECO:0000256" key="5">
    <source>
        <dbReference type="SAM" id="MobiDB-lite"/>
    </source>
</evidence>
<feature type="transmembrane region" description="Helical" evidence="6">
    <location>
        <begin position="1912"/>
        <end position="1933"/>
    </location>
</feature>
<evidence type="ECO:0000313" key="10">
    <source>
        <dbReference type="Proteomes" id="UP000186817"/>
    </source>
</evidence>
<proteinExistence type="predicted"/>
<dbReference type="GO" id="GO:0008173">
    <property type="term" value="F:RNA methyltransferase activity"/>
    <property type="evidence" value="ECO:0007669"/>
    <property type="project" value="InterPro"/>
</dbReference>
<dbReference type="Pfam" id="PF00890">
    <property type="entry name" value="FAD_binding_2"/>
    <property type="match status" value="2"/>
</dbReference>
<protein>
    <submittedName>
        <fullName evidence="9">Putative fumarate reductase</fullName>
    </submittedName>
</protein>
<feature type="compositionally biased region" description="Acidic residues" evidence="5">
    <location>
        <begin position="1"/>
        <end position="12"/>
    </location>
</feature>
<keyword evidence="4" id="KW-0560">Oxidoreductase</keyword>
<dbReference type="Pfam" id="PF12831">
    <property type="entry name" value="FAD_oxidored"/>
    <property type="match status" value="2"/>
</dbReference>
<dbReference type="PANTHER" id="PTHR43400:SF1">
    <property type="entry name" value="FUMARATE REDUCTASE"/>
    <property type="match status" value="1"/>
</dbReference>
<dbReference type="InterPro" id="IPR003953">
    <property type="entry name" value="FAD-dep_OxRdtase_2_FAD-bd"/>
</dbReference>
<gene>
    <name evidence="9" type="primary">osm1</name>
    <name evidence="9" type="ORF">AK812_SmicGene37013</name>
</gene>
<feature type="region of interest" description="Disordered" evidence="5">
    <location>
        <begin position="1"/>
        <end position="27"/>
    </location>
</feature>
<dbReference type="InterPro" id="IPR050315">
    <property type="entry name" value="FAD-oxidoreductase_2"/>
</dbReference>
<feature type="region of interest" description="Disordered" evidence="5">
    <location>
        <begin position="677"/>
        <end position="699"/>
    </location>
</feature>
<evidence type="ECO:0000256" key="6">
    <source>
        <dbReference type="SAM" id="Phobius"/>
    </source>
</evidence>
<evidence type="ECO:0000256" key="3">
    <source>
        <dbReference type="ARBA" id="ARBA00022679"/>
    </source>
</evidence>
<dbReference type="GO" id="GO:0016491">
    <property type="term" value="F:oxidoreductase activity"/>
    <property type="evidence" value="ECO:0007669"/>
    <property type="project" value="UniProtKB-KW"/>
</dbReference>
<dbReference type="OrthoDB" id="409613at2759"/>
<feature type="region of interest" description="Disordered" evidence="5">
    <location>
        <begin position="1249"/>
        <end position="1271"/>
    </location>
</feature>
<dbReference type="SUPFAM" id="SSF56425">
    <property type="entry name" value="Succinate dehydrogenase/fumarate reductase flavoprotein, catalytic domain"/>
    <property type="match status" value="2"/>
</dbReference>
<keyword evidence="10" id="KW-1185">Reference proteome</keyword>
<evidence type="ECO:0000256" key="4">
    <source>
        <dbReference type="ARBA" id="ARBA00023002"/>
    </source>
</evidence>
<feature type="compositionally biased region" description="Basic and acidic residues" evidence="5">
    <location>
        <begin position="312"/>
        <end position="324"/>
    </location>
</feature>
<keyword evidence="3" id="KW-0808">Transferase</keyword>
<dbReference type="GO" id="GO:0032259">
    <property type="term" value="P:methylation"/>
    <property type="evidence" value="ECO:0007669"/>
    <property type="project" value="UniProtKB-KW"/>
</dbReference>
<dbReference type="Pfam" id="PF00588">
    <property type="entry name" value="SpoU_methylase"/>
    <property type="match status" value="1"/>
</dbReference>
<dbReference type="EMBL" id="LSRX01001203">
    <property type="protein sequence ID" value="OLP82334.1"/>
    <property type="molecule type" value="Genomic_DNA"/>
</dbReference>
<keyword evidence="2" id="KW-0285">Flavoprotein</keyword>
<dbReference type="Gene3D" id="3.90.700.10">
    <property type="entry name" value="Succinate dehydrogenase/fumarate reductase flavoprotein, catalytic domain"/>
    <property type="match status" value="2"/>
</dbReference>
<name>A0A1Q9CHC2_SYMMI</name>
<evidence type="ECO:0000256" key="1">
    <source>
        <dbReference type="ARBA" id="ARBA00022603"/>
    </source>
</evidence>
<sequence length="1998" mass="217052">MADEEELPEDDSVGIALGPAPSASRPEEEGAASYCYLILFNLNKRNNLGACLRSAAAFGVRLVMLVGRQGFKAFCKKSGQGAVPIEHAATISQAVEALKARHPSGRLSGVEILEQAQSLHACPFRGPTAFMLGNERGGLTRDQIAHCDSFVYIPQFGGGVGSLNVACACSVVLYQFSSWASRGAGLGFPEDARPSMAAPHGAGSFVLRGSRPMPPALEGPASFGSCQADEATTPTSKRSKGEQAEAKCVVGGGLAGVSAANSVLECGGKAKNSVVLVDKSAFCGGNSTKAGRPWDCKGAVAVEGGCRELGHQRDQWRRDHDPEGHSSPMQCHAGGDRNGVQAKKVEDTVDLFTSDTLKGGAKKPELVKACKEGFWVHSMVDFLTLKVLCGNSGPDVDWLVDKFDLDMREPQQRMRRRAVTPTCPEAPAPKVRSVLGYARLLGFTAPEGMTITYALIQMVEKISERSDLARIINKAKVKQLLMNNGAVCGVLYEKRGKDFKEEGPVILATGGFGADFTEDSLLAKYRPDLLHLPTTNGDHTTGDGIKMGEAIGARSIDLEWVQVHPTGLVEPDDPEAKIKFLAAEALRGVGGLVINAAGLRFCNELGRRDYVTGEMWKSKPPYRLILNKAASEEIMWHCKHYTGRGVMKFYQTGEELCKDMGIELSTLEATHQQHFEAAKKQEKDPEGGPYTAYPSGKTWDEPSGKTGVGKKFFHNIIEGSKVKSEPFYVAIITPVIHYCMGGLEIDTDSACVDASGKAIPGLYAAGEVAGGVHGNNRLGGNSLLDCVVFGRVAGKAAAKYMLGDKTKSMDLKELSGGGLAADKEVVGGGLAGVSAANSVLEFGGKVVLVDKSAFCGGNSTKAGRPWDCKGAVAVEGGCRELGHQRDQWRRDHDPEGHSSPMQCHAGGDRNGVQAKKVEDTVDLFTSDTLKGGAKKPELVKACKEGFWVHSMVDFLTLKVLCGNSGPDVDWLVDKFDLDMREPQQRMRRRAVTPTCPEAPAPKVRSVLGYARLLGFTAPEGMTITYALIQMVEKISERSDLARIINKAKVKQLLMNNGAVCGVLYEKRGKDFKEEGPVILATGGFGADFTEDSLLAKYRPDLLHLPTTNGDHTTGDGIKMGEAIGARSIDLEWVQVHPTGLVEPDDPEAKIKFLAAEALRGVGGLVINAAGLRFCNELGRRDYVTGEMWKSKPPYRLILNKAASEEIMWHCKHYTGRGVMKFYQTGEELCKDMGIELSTLEATHQQHFEAAKKQEKDPEGGPYTAYPSGKTWDEPSGKTGVGKKFFHNIIEGSKVKSEPFYVAIITPVIHYCMGGLEIDTDSACVDASGKAIPGLYAAGEVAGGVHGNNRLGGNSLLDCVVFGRVAGKAAAKYMLGDKTKSMDIRQQDKRSHAYHSLSGHAEDLKELSGGGLAADKAIPWAGNPCLRNFICGMLQGICLQSKGLLKSPEGGDSHHLLGPAEEHHFYHRAHFAPWQLSPLLVDNEVVVTGTRVILTESRVARLDFKHVGFSSACASWKQESFDRDVVRGYEAKRVVPKFRQLLLPVLGLVWCTLVLFEMSPNVLDIVHDLVILLPIEHTLWLVGGSCRNLPVCKHSLAKPLHLASDAIKRFRPSPEENSPQTWAEAGVRAGYKNKRYEHVSFLQPDPSSLATLATFNISEDSRGFSRPPGEGIGFPDDMPCVLSLMLQDECQSFTPWRDVEGNDCEKYSEPGWLMSCHDLRSVEERTDNLDERRDSDLNLSPREACCSCGGSNVTGRALAISKLASSVFAVLESIDNSREMKSQLPAAIVATVKEAVDSTDGKELLESRLLQLSNRVLADAGRLAGHSEAHLYFERSDEVVPALELLSMLFPSVSAVVVARKKMDQDPGTQRQLQELQDTATRAASYVRERSKGMLEIGTALLSHYMRALSCFWRIYFLVLFCICLAAITWWFGLHRRPATYIVLRSHDKYFGPQRQIEMPEVLMQSRYHSERLSGFFLPTERVSEFAAALRGGGAGSHV</sequence>
<dbReference type="Proteomes" id="UP000186817">
    <property type="component" value="Unassembled WGS sequence"/>
</dbReference>
<feature type="domain" description="FAD-dependent oxidoreductase 2 FAD-binding" evidence="8">
    <location>
        <begin position="915"/>
        <end position="1355"/>
    </location>
</feature>
<dbReference type="InterPro" id="IPR001537">
    <property type="entry name" value="SpoU_MeTrfase"/>
</dbReference>
<feature type="domain" description="tRNA/rRNA methyltransferase SpoU type" evidence="7">
    <location>
        <begin position="36"/>
        <end position="174"/>
    </location>
</feature>
<accession>A0A1Q9CHC2</accession>
<evidence type="ECO:0000259" key="7">
    <source>
        <dbReference type="Pfam" id="PF00588"/>
    </source>
</evidence>
<dbReference type="InterPro" id="IPR029028">
    <property type="entry name" value="Alpha/beta_knot_MTases"/>
</dbReference>
<reference evidence="9 10" key="1">
    <citation type="submission" date="2016-02" db="EMBL/GenBank/DDBJ databases">
        <title>Genome analysis of coral dinoflagellate symbionts highlights evolutionary adaptations to a symbiotic lifestyle.</title>
        <authorList>
            <person name="Aranda M."/>
            <person name="Li Y."/>
            <person name="Liew Y.J."/>
            <person name="Baumgarten S."/>
            <person name="Simakov O."/>
            <person name="Wilson M."/>
            <person name="Piel J."/>
            <person name="Ashoor H."/>
            <person name="Bougouffa S."/>
            <person name="Bajic V.B."/>
            <person name="Ryu T."/>
            <person name="Ravasi T."/>
            <person name="Bayer T."/>
            <person name="Micklem G."/>
            <person name="Kim H."/>
            <person name="Bhak J."/>
            <person name="Lajeunesse T.C."/>
            <person name="Voolstra C.R."/>
        </authorList>
    </citation>
    <scope>NUCLEOTIDE SEQUENCE [LARGE SCALE GENOMIC DNA]</scope>
    <source>
        <strain evidence="9 10">CCMP2467</strain>
    </source>
</reference>
<keyword evidence="6" id="KW-0472">Membrane</keyword>
<dbReference type="Gene3D" id="3.50.50.60">
    <property type="entry name" value="FAD/NAD(P)-binding domain"/>
    <property type="match status" value="2"/>
</dbReference>
<evidence type="ECO:0000259" key="8">
    <source>
        <dbReference type="Pfam" id="PF00890"/>
    </source>
</evidence>
<feature type="region of interest" description="Disordered" evidence="5">
    <location>
        <begin position="884"/>
        <end position="906"/>
    </location>
</feature>
<feature type="region of interest" description="Disordered" evidence="5">
    <location>
        <begin position="312"/>
        <end position="334"/>
    </location>
</feature>
<feature type="compositionally biased region" description="Basic and acidic residues" evidence="5">
    <location>
        <begin position="884"/>
        <end position="896"/>
    </location>
</feature>
<dbReference type="InterPro" id="IPR029026">
    <property type="entry name" value="tRNA_m1G_MTases_N"/>
</dbReference>
<keyword evidence="6" id="KW-1133">Transmembrane helix</keyword>
<dbReference type="InterPro" id="IPR027477">
    <property type="entry name" value="Succ_DH/fumarate_Rdtase_cat_sf"/>
</dbReference>
<dbReference type="SUPFAM" id="SSF75217">
    <property type="entry name" value="alpha/beta knot"/>
    <property type="match status" value="1"/>
</dbReference>
<dbReference type="InterPro" id="IPR036188">
    <property type="entry name" value="FAD/NAD-bd_sf"/>
</dbReference>
<dbReference type="GO" id="GO:0003723">
    <property type="term" value="F:RNA binding"/>
    <property type="evidence" value="ECO:0007669"/>
    <property type="project" value="InterPro"/>
</dbReference>
<evidence type="ECO:0000256" key="2">
    <source>
        <dbReference type="ARBA" id="ARBA00022630"/>
    </source>
</evidence>
<feature type="region of interest" description="Disordered" evidence="5">
    <location>
        <begin position="218"/>
        <end position="243"/>
    </location>
</feature>
<dbReference type="GO" id="GO:0006396">
    <property type="term" value="P:RNA processing"/>
    <property type="evidence" value="ECO:0007669"/>
    <property type="project" value="InterPro"/>
</dbReference>
<dbReference type="SUPFAM" id="SSF51905">
    <property type="entry name" value="FAD/NAD(P)-binding domain"/>
    <property type="match status" value="2"/>
</dbReference>
<dbReference type="PANTHER" id="PTHR43400">
    <property type="entry name" value="FUMARATE REDUCTASE"/>
    <property type="match status" value="1"/>
</dbReference>